<comment type="caution">
    <text evidence="3">The sequence shown here is derived from an EMBL/GenBank/DDBJ whole genome shotgun (WGS) entry which is preliminary data.</text>
</comment>
<organism evidence="3 4">
    <name type="scientific">Paraburkholderia acidicola</name>
    <dbReference type="NCBI Taxonomy" id="1912599"/>
    <lineage>
        <taxon>Bacteria</taxon>
        <taxon>Pseudomonadati</taxon>
        <taxon>Pseudomonadota</taxon>
        <taxon>Betaproteobacteria</taxon>
        <taxon>Burkholderiales</taxon>
        <taxon>Burkholderiaceae</taxon>
        <taxon>Paraburkholderia</taxon>
    </lineage>
</organism>
<dbReference type="InterPro" id="IPR002347">
    <property type="entry name" value="SDR_fam"/>
</dbReference>
<evidence type="ECO:0000313" key="4">
    <source>
        <dbReference type="Proteomes" id="UP001469089"/>
    </source>
</evidence>
<dbReference type="InterPro" id="IPR020904">
    <property type="entry name" value="Sc_DH/Rdtase_CS"/>
</dbReference>
<dbReference type="PROSITE" id="PS00061">
    <property type="entry name" value="ADH_SHORT"/>
    <property type="match status" value="1"/>
</dbReference>
<sequence>MNSELSGKVIAVTGGFGILGMATALTVANYGAKVVLIDSAPSPTDKLPASLNDALLLGGVDLASEDAAKQAIAETAAKYGELTGLVNVAGTFRWATLQEDELDTWDFLFRVNLKTAATASKAALPLLTAQKSARIINIGAGAGNKAAAGMGPYAASKAAVARLTEALAEEFKESGLTVNAVLPSVIDTPRNRTDMPGADASRWVKPEAIADVIAFLLSPRADAINGALIPVFGRV</sequence>
<evidence type="ECO:0000256" key="1">
    <source>
        <dbReference type="ARBA" id="ARBA00006484"/>
    </source>
</evidence>
<dbReference type="RefSeq" id="WP_349542361.1">
    <property type="nucleotide sequence ID" value="NZ_JAOALG010000001.1"/>
</dbReference>
<gene>
    <name evidence="3" type="ORF">N0A02_11770</name>
</gene>
<dbReference type="Pfam" id="PF00106">
    <property type="entry name" value="adh_short"/>
    <property type="match status" value="1"/>
</dbReference>
<dbReference type="InterPro" id="IPR036291">
    <property type="entry name" value="NAD(P)-bd_dom_sf"/>
</dbReference>
<dbReference type="SUPFAM" id="SSF51735">
    <property type="entry name" value="NAD(P)-binding Rossmann-fold domains"/>
    <property type="match status" value="1"/>
</dbReference>
<dbReference type="PRINTS" id="PR00081">
    <property type="entry name" value="GDHRDH"/>
</dbReference>
<proteinExistence type="inferred from homology"/>
<dbReference type="PRINTS" id="PR00080">
    <property type="entry name" value="SDRFAMILY"/>
</dbReference>
<reference evidence="3 4" key="1">
    <citation type="journal article" date="2024" name="Chem. Sci.">
        <title>Discovery of a lagriamide polyketide by integrated genome mining, isotopic labeling, and untargeted metabolomics.</title>
        <authorList>
            <person name="Fergusson C.H."/>
            <person name="Saulog J."/>
            <person name="Paulo B.S."/>
            <person name="Wilson D.M."/>
            <person name="Liu D.Y."/>
            <person name="Morehouse N.J."/>
            <person name="Waterworth S."/>
            <person name="Barkei J."/>
            <person name="Gray C.A."/>
            <person name="Kwan J.C."/>
            <person name="Eustaquio A.S."/>
            <person name="Linington R.G."/>
        </authorList>
    </citation>
    <scope>NUCLEOTIDE SEQUENCE [LARGE SCALE GENOMIC DNA]</scope>
    <source>
        <strain evidence="3 4">RL17-338-BIF-B</strain>
    </source>
</reference>
<name>A0ABV1LLV6_9BURK</name>
<dbReference type="PANTHER" id="PTHR42760:SF135">
    <property type="entry name" value="BLL7886 PROTEIN"/>
    <property type="match status" value="1"/>
</dbReference>
<protein>
    <submittedName>
        <fullName evidence="3">SDR family NAD(P)-dependent oxidoreductase</fullName>
    </submittedName>
</protein>
<keyword evidence="4" id="KW-1185">Reference proteome</keyword>
<dbReference type="EMBL" id="JAOALG010000001">
    <property type="protein sequence ID" value="MEQ5840102.1"/>
    <property type="molecule type" value="Genomic_DNA"/>
</dbReference>
<dbReference type="Proteomes" id="UP001469089">
    <property type="component" value="Unassembled WGS sequence"/>
</dbReference>
<comment type="similarity">
    <text evidence="1 2">Belongs to the short-chain dehydrogenases/reductases (SDR) family.</text>
</comment>
<accession>A0ABV1LLV6</accession>
<dbReference type="PANTHER" id="PTHR42760">
    <property type="entry name" value="SHORT-CHAIN DEHYDROGENASES/REDUCTASES FAMILY MEMBER"/>
    <property type="match status" value="1"/>
</dbReference>
<evidence type="ECO:0000313" key="3">
    <source>
        <dbReference type="EMBL" id="MEQ5840102.1"/>
    </source>
</evidence>
<dbReference type="Gene3D" id="3.40.50.720">
    <property type="entry name" value="NAD(P)-binding Rossmann-like Domain"/>
    <property type="match status" value="1"/>
</dbReference>
<evidence type="ECO:0000256" key="2">
    <source>
        <dbReference type="RuleBase" id="RU000363"/>
    </source>
</evidence>